<dbReference type="STRING" id="885272.JonanDRAFT_0981"/>
<sequence>MKSVRIRFLSQEDILSLNLTSTQIVSALERMLVSHGKKLVQMPPKPAIFPREGRKYDYMHAMPAYASDLDVCGLKWLSRSSENERDRDLPQFTGLQVMNDPDSGVPLAVMDCRWITVARTTAVSVLTARLCSPRAPKVMGLLGTGLQGRFHALMLAQELPTVKEIRVYNRTESKRDEFIRQIAPKLPGVKLVPATMEEAVRDCDVVAAVGPGGHGIHLDWIAPGSLFISINLAQPLAPDAVAGVERIFTDDAKQFLNRFETEPDAFGGKPEVDGELSELVLGKKQPRIAPSDRVLSLNLGMAISDLALGDLIYREAEARNVGTVLPLMEQEDLWPVIG</sequence>
<dbReference type="InterPro" id="IPR036291">
    <property type="entry name" value="NAD(P)-bd_dom_sf"/>
</dbReference>
<dbReference type="InterPro" id="IPR023401">
    <property type="entry name" value="ODC_N"/>
</dbReference>
<dbReference type="GO" id="GO:0005737">
    <property type="term" value="C:cytoplasm"/>
    <property type="evidence" value="ECO:0007669"/>
    <property type="project" value="TreeGrafter"/>
</dbReference>
<dbReference type="PANTHER" id="PTHR13812">
    <property type="entry name" value="KETIMINE REDUCTASE MU-CRYSTALLIN"/>
    <property type="match status" value="1"/>
</dbReference>
<reference evidence="1 2" key="1">
    <citation type="submission" date="2011-11" db="EMBL/GenBank/DDBJ databases">
        <title>The Noncontiguous Finished genome of Jonquetella anthropi DSM 22815.</title>
        <authorList>
            <consortium name="US DOE Joint Genome Institute (JGI-PGF)"/>
            <person name="Lucas S."/>
            <person name="Copeland A."/>
            <person name="Lapidus A."/>
            <person name="Glavina del Rio T."/>
            <person name="Dalin E."/>
            <person name="Tice H."/>
            <person name="Bruce D."/>
            <person name="Goodwin L."/>
            <person name="Pitluck S."/>
            <person name="Peters L."/>
            <person name="Mikhailova N."/>
            <person name="Held B."/>
            <person name="Kyrpides N."/>
            <person name="Mavromatis K."/>
            <person name="Ivanova N."/>
            <person name="Markowitz V."/>
            <person name="Cheng J.-F."/>
            <person name="Hugenholtz P."/>
            <person name="Woyke T."/>
            <person name="Wu D."/>
            <person name="Gronow S."/>
            <person name="Wellnitz S."/>
            <person name="Brambilla E."/>
            <person name="Klenk H.-P."/>
            <person name="Eisen J.A."/>
        </authorList>
    </citation>
    <scope>NUCLEOTIDE SEQUENCE [LARGE SCALE GENOMIC DNA]</scope>
    <source>
        <strain evidence="1 2">DSM 22815</strain>
    </source>
</reference>
<gene>
    <name evidence="1" type="ORF">JonanDRAFT_0981</name>
</gene>
<evidence type="ECO:0000313" key="2">
    <source>
        <dbReference type="Proteomes" id="UP000003806"/>
    </source>
</evidence>
<dbReference type="EMBL" id="CM001376">
    <property type="protein sequence ID" value="EHM13354.1"/>
    <property type="molecule type" value="Genomic_DNA"/>
</dbReference>
<dbReference type="RefSeq" id="WP_008521421.1">
    <property type="nucleotide sequence ID" value="NZ_CM001376.1"/>
</dbReference>
<accession>H0UKZ5</accession>
<dbReference type="PIRSF" id="PIRSF001439">
    <property type="entry name" value="CryM"/>
    <property type="match status" value="1"/>
</dbReference>
<name>H0UKZ5_9BACT</name>
<dbReference type="eggNOG" id="COG2423">
    <property type="taxonomic scope" value="Bacteria"/>
</dbReference>
<organism evidence="1 2">
    <name type="scientific">Jonquetella anthropi DSM 22815</name>
    <dbReference type="NCBI Taxonomy" id="885272"/>
    <lineage>
        <taxon>Bacteria</taxon>
        <taxon>Thermotogati</taxon>
        <taxon>Synergistota</taxon>
        <taxon>Synergistia</taxon>
        <taxon>Synergistales</taxon>
        <taxon>Dethiosulfovibrionaceae</taxon>
        <taxon>Jonquetella</taxon>
    </lineage>
</organism>
<protein>
    <submittedName>
        <fullName evidence="1">Putative ornithine cyclodeaminase, mu-crystallin</fullName>
    </submittedName>
</protein>
<dbReference type="Proteomes" id="UP000003806">
    <property type="component" value="Chromosome"/>
</dbReference>
<dbReference type="Gene3D" id="3.30.1780.10">
    <property type="entry name" value="ornithine cyclodeaminase, domain 1"/>
    <property type="match status" value="1"/>
</dbReference>
<proteinExistence type="predicted"/>
<evidence type="ECO:0000313" key="1">
    <source>
        <dbReference type="EMBL" id="EHM13354.1"/>
    </source>
</evidence>
<dbReference type="AlphaFoldDB" id="H0UKZ5"/>
<dbReference type="OrthoDB" id="9792005at2"/>
<dbReference type="InterPro" id="IPR003462">
    <property type="entry name" value="ODC_Mu_crystall"/>
</dbReference>
<dbReference type="Gene3D" id="3.40.50.720">
    <property type="entry name" value="NAD(P)-binding Rossmann-like Domain"/>
    <property type="match status" value="1"/>
</dbReference>
<keyword evidence="2" id="KW-1185">Reference proteome</keyword>
<dbReference type="SUPFAM" id="SSF51735">
    <property type="entry name" value="NAD(P)-binding Rossmann-fold domains"/>
    <property type="match status" value="1"/>
</dbReference>
<dbReference type="PANTHER" id="PTHR13812:SF19">
    <property type="entry name" value="KETIMINE REDUCTASE MU-CRYSTALLIN"/>
    <property type="match status" value="1"/>
</dbReference>
<dbReference type="HOGENOM" id="CLU_042088_3_1_0"/>
<dbReference type="Pfam" id="PF02423">
    <property type="entry name" value="OCD_Mu_crystall"/>
    <property type="match status" value="1"/>
</dbReference>